<dbReference type="PROSITE" id="PS51257">
    <property type="entry name" value="PROKAR_LIPOPROTEIN"/>
    <property type="match status" value="1"/>
</dbReference>
<comment type="caution">
    <text evidence="3">The sequence shown here is derived from an EMBL/GenBank/DDBJ whole genome shotgun (WGS) entry which is preliminary data.</text>
</comment>
<name>A0ABS7FUK0_9ACTN</name>
<evidence type="ECO:0008006" key="5">
    <source>
        <dbReference type="Google" id="ProtNLM"/>
    </source>
</evidence>
<dbReference type="RefSeq" id="WP_220166659.1">
    <property type="nucleotide sequence ID" value="NZ_JAIBOA010000007.1"/>
</dbReference>
<reference evidence="3 4" key="1">
    <citation type="submission" date="2021-07" db="EMBL/GenBank/DDBJ databases">
        <title>Actinomadura sp. PM05-2 isolated from lichen.</title>
        <authorList>
            <person name="Somphong A."/>
            <person name="Phongsopitanun W."/>
            <person name="Tanasupawat S."/>
            <person name="Peongsungnone V."/>
        </authorList>
    </citation>
    <scope>NUCLEOTIDE SEQUENCE [LARGE SCALE GENOMIC DNA]</scope>
    <source>
        <strain evidence="3 4">PM05-2</strain>
    </source>
</reference>
<gene>
    <name evidence="3" type="ORF">K1Y72_12465</name>
</gene>
<feature type="signal peptide" evidence="2">
    <location>
        <begin position="1"/>
        <end position="22"/>
    </location>
</feature>
<evidence type="ECO:0000256" key="1">
    <source>
        <dbReference type="SAM" id="MobiDB-lite"/>
    </source>
</evidence>
<accession>A0ABS7FUK0</accession>
<keyword evidence="4" id="KW-1185">Reference proteome</keyword>
<evidence type="ECO:0000256" key="2">
    <source>
        <dbReference type="SAM" id="SignalP"/>
    </source>
</evidence>
<feature type="chain" id="PRO_5045168254" description="Lipoprotein" evidence="2">
    <location>
        <begin position="23"/>
        <end position="155"/>
    </location>
</feature>
<dbReference type="EMBL" id="JAIBOA010000007">
    <property type="protein sequence ID" value="MBW8483188.1"/>
    <property type="molecule type" value="Genomic_DNA"/>
</dbReference>
<organism evidence="3 4">
    <name type="scientific">Actinomadura parmotrematis</name>
    <dbReference type="NCBI Taxonomy" id="2864039"/>
    <lineage>
        <taxon>Bacteria</taxon>
        <taxon>Bacillati</taxon>
        <taxon>Actinomycetota</taxon>
        <taxon>Actinomycetes</taxon>
        <taxon>Streptosporangiales</taxon>
        <taxon>Thermomonosporaceae</taxon>
        <taxon>Actinomadura</taxon>
    </lineage>
</organism>
<evidence type="ECO:0000313" key="4">
    <source>
        <dbReference type="Proteomes" id="UP000774570"/>
    </source>
</evidence>
<keyword evidence="2" id="KW-0732">Signal</keyword>
<evidence type="ECO:0000313" key="3">
    <source>
        <dbReference type="EMBL" id="MBW8483188.1"/>
    </source>
</evidence>
<dbReference type="Proteomes" id="UP000774570">
    <property type="component" value="Unassembled WGS sequence"/>
</dbReference>
<feature type="compositionally biased region" description="Low complexity" evidence="1">
    <location>
        <begin position="138"/>
        <end position="155"/>
    </location>
</feature>
<proteinExistence type="predicted"/>
<sequence>MRVRSTASLACAVLGAALALTACGGGEKKDATLPPPPPTTLAPLPTVRAADVKPLVGRWVGAQKDYFQFAANGTGVWVLRGKEYWKGTAIPDGKDKYRFSWEGGDPQKASYWGVTLTDGGTKLLFAGTGQTYTKSKGKGAPKSTAKATPTAKAAQ</sequence>
<feature type="region of interest" description="Disordered" evidence="1">
    <location>
        <begin position="131"/>
        <end position="155"/>
    </location>
</feature>
<protein>
    <recommendedName>
        <fullName evidence="5">Lipoprotein</fullName>
    </recommendedName>
</protein>